<organism evidence="1 2">
    <name type="scientific">Rhodococcus zopfii</name>
    <dbReference type="NCBI Taxonomy" id="43772"/>
    <lineage>
        <taxon>Bacteria</taxon>
        <taxon>Bacillati</taxon>
        <taxon>Actinomycetota</taxon>
        <taxon>Actinomycetes</taxon>
        <taxon>Mycobacteriales</taxon>
        <taxon>Nocardiaceae</taxon>
        <taxon>Rhodococcus</taxon>
    </lineage>
</organism>
<evidence type="ECO:0000313" key="2">
    <source>
        <dbReference type="Proteomes" id="UP001275440"/>
    </source>
</evidence>
<dbReference type="EMBL" id="WBMO01000005">
    <property type="protein sequence ID" value="MDV2477648.1"/>
    <property type="molecule type" value="Genomic_DNA"/>
</dbReference>
<gene>
    <name evidence="1" type="ORF">F8M49_23775</name>
</gene>
<reference evidence="1 2" key="1">
    <citation type="submission" date="2019-10" db="EMBL/GenBank/DDBJ databases">
        <title>Draft Genome Assembly of Rhodococcus zopfii DSM44189.</title>
        <authorList>
            <person name="Sutton J.M."/>
            <person name="Akob D.M."/>
            <person name="Bushman T.J."/>
        </authorList>
    </citation>
    <scope>NUCLEOTIDE SEQUENCE [LARGE SCALE GENOMIC DNA]</scope>
    <source>
        <strain evidence="1 2">DSM 44189</strain>
    </source>
</reference>
<protein>
    <recommendedName>
        <fullName evidence="3">HhH-GPD domain-containing protein</fullName>
    </recommendedName>
</protein>
<evidence type="ECO:0008006" key="3">
    <source>
        <dbReference type="Google" id="ProtNLM"/>
    </source>
</evidence>
<comment type="caution">
    <text evidence="1">The sequence shown here is derived from an EMBL/GenBank/DDBJ whole genome shotgun (WGS) entry which is preliminary data.</text>
</comment>
<evidence type="ECO:0000313" key="1">
    <source>
        <dbReference type="EMBL" id="MDV2477648.1"/>
    </source>
</evidence>
<dbReference type="RefSeq" id="WP_371305273.1">
    <property type="nucleotide sequence ID" value="NZ_JAWKJJ010000001.1"/>
</dbReference>
<accession>A0ABU3WUQ1</accession>
<proteinExistence type="predicted"/>
<keyword evidence="2" id="KW-1185">Reference proteome</keyword>
<name>A0ABU3WUQ1_9NOCA</name>
<dbReference type="Proteomes" id="UP001275440">
    <property type="component" value="Unassembled WGS sequence"/>
</dbReference>
<sequence length="211" mass="23434">MIATGDVDRLLVHVNVVGLEPTEVTRGWPHIGAIICDAALQRQARYQSTVRPRVEKLIAIWPDADTLSGFRERMASEDLSSVLDWRGQQKLHVIDLLTETFHAAGIQTVTDLASILADDERGRAFRNALRRIRFVDPKTVAYIAVLAGSSQYTAVDVHIRRFVRDAGIEYWKDYDRVSELVAAAAKYGCSTGALDAAIWDYMSASSGASRR</sequence>